<dbReference type="EMBL" id="JADQTO010000010">
    <property type="protein sequence ID" value="MBG0564150.1"/>
    <property type="molecule type" value="Genomic_DNA"/>
</dbReference>
<dbReference type="AlphaFoldDB" id="A0A931FYY9"/>
<sequence length="129" mass="13181">MRRWWPVVAVTVACVLAGCTPDAAEPGAAKSQPAAASGTAQAALEGFVEVVRSSVPEVAAERSDEEIQAVADSACADLAAGKAAHDVVTATRSLGTLDAEATDQATARELIKLAIDTTCPDQAGRVDEF</sequence>
<dbReference type="Proteomes" id="UP000598146">
    <property type="component" value="Unassembled WGS sequence"/>
</dbReference>
<evidence type="ECO:0000313" key="3">
    <source>
        <dbReference type="EMBL" id="MBG0564150.1"/>
    </source>
</evidence>
<dbReference type="InterPro" id="IPR007969">
    <property type="entry name" value="DUF732"/>
</dbReference>
<evidence type="ECO:0000313" key="4">
    <source>
        <dbReference type="Proteomes" id="UP000598146"/>
    </source>
</evidence>
<dbReference type="Pfam" id="PF05305">
    <property type="entry name" value="DUF732"/>
    <property type="match status" value="1"/>
</dbReference>
<evidence type="ECO:0000256" key="1">
    <source>
        <dbReference type="SAM" id="SignalP"/>
    </source>
</evidence>
<name>A0A931FYY9_9ACTN</name>
<feature type="domain" description="DUF732" evidence="2">
    <location>
        <begin position="63"/>
        <end position="121"/>
    </location>
</feature>
<feature type="chain" id="PRO_5038453057" evidence="1">
    <location>
        <begin position="25"/>
        <end position="129"/>
    </location>
</feature>
<keyword evidence="4" id="KW-1185">Reference proteome</keyword>
<feature type="signal peptide" evidence="1">
    <location>
        <begin position="1"/>
        <end position="24"/>
    </location>
</feature>
<accession>A0A931FYY9</accession>
<protein>
    <submittedName>
        <fullName evidence="3">DUF732 domain-containing protein</fullName>
    </submittedName>
</protein>
<dbReference type="RefSeq" id="WP_196415936.1">
    <property type="nucleotide sequence ID" value="NZ_JADQTO010000010.1"/>
</dbReference>
<proteinExistence type="predicted"/>
<organism evidence="3 4">
    <name type="scientific">Actinoplanes aureus</name>
    <dbReference type="NCBI Taxonomy" id="2792083"/>
    <lineage>
        <taxon>Bacteria</taxon>
        <taxon>Bacillati</taxon>
        <taxon>Actinomycetota</taxon>
        <taxon>Actinomycetes</taxon>
        <taxon>Micromonosporales</taxon>
        <taxon>Micromonosporaceae</taxon>
        <taxon>Actinoplanes</taxon>
    </lineage>
</organism>
<dbReference type="PROSITE" id="PS51257">
    <property type="entry name" value="PROKAR_LIPOPROTEIN"/>
    <property type="match status" value="1"/>
</dbReference>
<gene>
    <name evidence="3" type="ORF">I4J89_22145</name>
</gene>
<reference evidence="3" key="1">
    <citation type="submission" date="2020-11" db="EMBL/GenBank/DDBJ databases">
        <title>Isolation and identification of active actinomycetes.</title>
        <authorList>
            <person name="Sun X."/>
        </authorList>
    </citation>
    <scope>NUCLEOTIDE SEQUENCE</scope>
    <source>
        <strain evidence="3">NEAU-A11</strain>
    </source>
</reference>
<comment type="caution">
    <text evidence="3">The sequence shown here is derived from an EMBL/GenBank/DDBJ whole genome shotgun (WGS) entry which is preliminary data.</text>
</comment>
<evidence type="ECO:0000259" key="2">
    <source>
        <dbReference type="Pfam" id="PF05305"/>
    </source>
</evidence>
<keyword evidence="1" id="KW-0732">Signal</keyword>